<comment type="caution">
    <text evidence="15">The sequence shown here is derived from an EMBL/GenBank/DDBJ whole genome shotgun (WGS) entry which is preliminary data.</text>
</comment>
<evidence type="ECO:0000313" key="15">
    <source>
        <dbReference type="EMBL" id="MFC3702673.1"/>
    </source>
</evidence>
<feature type="domain" description="Alpha-D-phosphohexomutase alpha/beta/alpha" evidence="13">
    <location>
        <begin position="533"/>
        <end position="630"/>
    </location>
</feature>
<evidence type="ECO:0000256" key="6">
    <source>
        <dbReference type="ARBA" id="ARBA00022553"/>
    </source>
</evidence>
<feature type="transmembrane region" description="Helical" evidence="10">
    <location>
        <begin position="21"/>
        <end position="45"/>
    </location>
</feature>
<gene>
    <name evidence="15" type="ORF">ACFOND_13595</name>
</gene>
<dbReference type="Pfam" id="PF00408">
    <property type="entry name" value="PGM_PMM_IV"/>
    <property type="match status" value="1"/>
</dbReference>
<dbReference type="EC" id="5.4.2.8" evidence="5"/>
<evidence type="ECO:0000259" key="14">
    <source>
        <dbReference type="Pfam" id="PF02880"/>
    </source>
</evidence>
<dbReference type="InterPro" id="IPR005844">
    <property type="entry name" value="A-D-PHexomutase_a/b/a-I"/>
</dbReference>
<dbReference type="Pfam" id="PF02879">
    <property type="entry name" value="PGM_PMM_II"/>
    <property type="match status" value="1"/>
</dbReference>
<name>A0ABV7WX31_9GAMM</name>
<dbReference type="SUPFAM" id="SSF55957">
    <property type="entry name" value="Phosphoglucomutase, C-terminal domain"/>
    <property type="match status" value="1"/>
</dbReference>
<dbReference type="InterPro" id="IPR005841">
    <property type="entry name" value="Alpha-D-phosphohexomutase_SF"/>
</dbReference>
<dbReference type="InterPro" id="IPR005845">
    <property type="entry name" value="A-D-PHexomutase_a/b/a-II"/>
</dbReference>
<evidence type="ECO:0000256" key="9">
    <source>
        <dbReference type="ARBA" id="ARBA00023235"/>
    </source>
</evidence>
<dbReference type="Pfam" id="PF02880">
    <property type="entry name" value="PGM_PMM_III"/>
    <property type="match status" value="1"/>
</dbReference>
<evidence type="ECO:0000256" key="1">
    <source>
        <dbReference type="ARBA" id="ARBA00000586"/>
    </source>
</evidence>
<evidence type="ECO:0000313" key="16">
    <source>
        <dbReference type="Proteomes" id="UP001595710"/>
    </source>
</evidence>
<dbReference type="InterPro" id="IPR036900">
    <property type="entry name" value="A-D-PHexomutase_C_sf"/>
</dbReference>
<dbReference type="Proteomes" id="UP001595710">
    <property type="component" value="Unassembled WGS sequence"/>
</dbReference>
<organism evidence="15 16">
    <name type="scientific">Reinekea marina</name>
    <dbReference type="NCBI Taxonomy" id="1310421"/>
    <lineage>
        <taxon>Bacteria</taxon>
        <taxon>Pseudomonadati</taxon>
        <taxon>Pseudomonadota</taxon>
        <taxon>Gammaproteobacteria</taxon>
        <taxon>Oceanospirillales</taxon>
        <taxon>Saccharospirillaceae</taxon>
        <taxon>Reinekea</taxon>
    </lineage>
</organism>
<evidence type="ECO:0000259" key="13">
    <source>
        <dbReference type="Pfam" id="PF02879"/>
    </source>
</evidence>
<evidence type="ECO:0000256" key="2">
    <source>
        <dbReference type="ARBA" id="ARBA00001946"/>
    </source>
</evidence>
<dbReference type="SUPFAM" id="SSF53738">
    <property type="entry name" value="Phosphoglucomutase, first 3 domains"/>
    <property type="match status" value="3"/>
</dbReference>
<dbReference type="PANTHER" id="PTHR43771:SF2">
    <property type="entry name" value="PHOSPHOMANNOMUTASE_PHOSPHOGLUCOMUTASE"/>
    <property type="match status" value="1"/>
</dbReference>
<evidence type="ECO:0000259" key="11">
    <source>
        <dbReference type="Pfam" id="PF00408"/>
    </source>
</evidence>
<feature type="domain" description="Alpha-D-phosphohexomutase alpha/beta/alpha" evidence="14">
    <location>
        <begin position="636"/>
        <end position="744"/>
    </location>
</feature>
<dbReference type="CDD" id="cd03089">
    <property type="entry name" value="PMM_PGM"/>
    <property type="match status" value="1"/>
</dbReference>
<keyword evidence="16" id="KW-1185">Reference proteome</keyword>
<keyword evidence="10" id="KW-1133">Transmembrane helix</keyword>
<sequence length="838" mass="91594">MAKSSAANKKKAVAEDGNNKTVLSFFYVPILALVLAASAAGYFLISTQVTPVNKAHQNALINEIAQQYEAYFNNVLDQHDLLMEQIASSDYVVENVINGEMANVESSIGSQIPHSLDVHVFALREAELRPNANPPFSHAAMDMIRRAEQGQPVLWEAHQHNGVVYLQTVKAIRNNAGRIIGTISISQSIDYLAQQLKGIDASKGNLLVQQEFLNAPIQTLLTYGAKNSNDVVKLNSNNINWTLTFQPSNDLAEATLQSSSIFIIVFAILSLAIAVPFILASQRVQTAFRQDANAFARQVKNLLTGQSSKAKFELAIFSTLEKTLTRLRISNTPISSDIETLNTATEASFNNDGVDDFDVSMMEADDDLLGMNQSGSTSTTHIAVSEELFKAYDIRGIVGQTLTNDAAMQIGIAIGSESYDRGQQTVIVGRDGRLSSPELSQALIKGLRSSGRDVIDIGEVATPVCYFASQHLEVGTCVMVTGSHNPANHNGFRVVIAGNALIEDEIKGLYHRIENQNFLKGDGKLMTQEVSSAYLDRVKADVKPKRPLKIVIDCGNGVAGNVMPQLIKNIGSHVLPLYCDVDGSFPNHLPDPGDSRNIEDLARTVVETRADLGVAFDGDGDRICVVTNSGKIVYADRLLMLLAKQVVQNNPGATVLYDVKSSRRLKNLVLGYGGKPVMWKTGHSYIKRRMKEVNAALAGEMSGHIFYQDRWFGFDDGLYATARLIEIIAAQSDTLDNLLNELPQDVATPEITIESSDARKFRVIEALQRNGDFGGGQLTDIDGVRVDFQDGWGLVRASNGRPALSCRFEADNDESLKKIQTLFKQQLLAVDSQLQIPF</sequence>
<protein>
    <recommendedName>
        <fullName evidence="5">phosphomannomutase</fullName>
        <ecNumber evidence="5">5.4.2.8</ecNumber>
    </recommendedName>
</protein>
<comment type="pathway">
    <text evidence="3">Nucleotide-sugar biosynthesis; GDP-alpha-D-mannose biosynthesis; alpha-D-mannose 1-phosphate from D-fructose 6-phosphate: step 2/2.</text>
</comment>
<dbReference type="InterPro" id="IPR016055">
    <property type="entry name" value="A-D-PHexomutase_a/b/a-I/II/III"/>
</dbReference>
<keyword evidence="8" id="KW-0460">Magnesium</keyword>
<keyword evidence="10" id="KW-0472">Membrane</keyword>
<dbReference type="PANTHER" id="PTHR43771">
    <property type="entry name" value="PHOSPHOMANNOMUTASE"/>
    <property type="match status" value="1"/>
</dbReference>
<reference evidence="16" key="1">
    <citation type="journal article" date="2019" name="Int. J. Syst. Evol. Microbiol.">
        <title>The Global Catalogue of Microorganisms (GCM) 10K type strain sequencing project: providing services to taxonomists for standard genome sequencing and annotation.</title>
        <authorList>
            <consortium name="The Broad Institute Genomics Platform"/>
            <consortium name="The Broad Institute Genome Sequencing Center for Infectious Disease"/>
            <person name="Wu L."/>
            <person name="Ma J."/>
        </authorList>
    </citation>
    <scope>NUCLEOTIDE SEQUENCE [LARGE SCALE GENOMIC DNA]</scope>
    <source>
        <strain evidence="16">CECT 8288</strain>
    </source>
</reference>
<dbReference type="Gene3D" id="3.30.310.50">
    <property type="entry name" value="Alpha-D-phosphohexomutase, C-terminal domain"/>
    <property type="match status" value="1"/>
</dbReference>
<evidence type="ECO:0000256" key="8">
    <source>
        <dbReference type="ARBA" id="ARBA00022842"/>
    </source>
</evidence>
<evidence type="ECO:0000256" key="5">
    <source>
        <dbReference type="ARBA" id="ARBA00012730"/>
    </source>
</evidence>
<comment type="similarity">
    <text evidence="4">Belongs to the phosphohexose mutase family.</text>
</comment>
<dbReference type="InterPro" id="IPR005843">
    <property type="entry name" value="A-D-PHexomutase_C"/>
</dbReference>
<keyword evidence="6" id="KW-0597">Phosphoprotein</keyword>
<keyword evidence="7" id="KW-0479">Metal-binding</keyword>
<dbReference type="EMBL" id="JBHRYN010000015">
    <property type="protein sequence ID" value="MFC3702673.1"/>
    <property type="molecule type" value="Genomic_DNA"/>
</dbReference>
<evidence type="ECO:0000256" key="4">
    <source>
        <dbReference type="ARBA" id="ARBA00010231"/>
    </source>
</evidence>
<dbReference type="Pfam" id="PF02878">
    <property type="entry name" value="PGM_PMM_I"/>
    <property type="match status" value="1"/>
</dbReference>
<feature type="domain" description="Alpha-D-phosphohexomutase C-terminal" evidence="11">
    <location>
        <begin position="756"/>
        <end position="821"/>
    </location>
</feature>
<evidence type="ECO:0000259" key="12">
    <source>
        <dbReference type="Pfam" id="PF02878"/>
    </source>
</evidence>
<evidence type="ECO:0000256" key="10">
    <source>
        <dbReference type="SAM" id="Phobius"/>
    </source>
</evidence>
<comment type="catalytic activity">
    <reaction evidence="1">
        <text>alpha-D-mannose 1-phosphate = D-mannose 6-phosphate</text>
        <dbReference type="Rhea" id="RHEA:11140"/>
        <dbReference type="ChEBI" id="CHEBI:58409"/>
        <dbReference type="ChEBI" id="CHEBI:58735"/>
        <dbReference type="EC" id="5.4.2.8"/>
    </reaction>
</comment>
<dbReference type="RefSeq" id="WP_290280536.1">
    <property type="nucleotide sequence ID" value="NZ_JAUFQI010000001.1"/>
</dbReference>
<comment type="cofactor">
    <cofactor evidence="2">
        <name>Mg(2+)</name>
        <dbReference type="ChEBI" id="CHEBI:18420"/>
    </cofactor>
</comment>
<accession>A0ABV7WX31</accession>
<feature type="transmembrane region" description="Helical" evidence="10">
    <location>
        <begin position="261"/>
        <end position="280"/>
    </location>
</feature>
<keyword evidence="10" id="KW-0812">Transmembrane</keyword>
<proteinExistence type="inferred from homology"/>
<evidence type="ECO:0000256" key="3">
    <source>
        <dbReference type="ARBA" id="ARBA00004699"/>
    </source>
</evidence>
<evidence type="ECO:0000256" key="7">
    <source>
        <dbReference type="ARBA" id="ARBA00022723"/>
    </source>
</evidence>
<dbReference type="InterPro" id="IPR005846">
    <property type="entry name" value="A-D-PHexomutase_a/b/a-III"/>
</dbReference>
<feature type="domain" description="Alpha-D-phosphohexomutase alpha/beta/alpha" evidence="12">
    <location>
        <begin position="387"/>
        <end position="518"/>
    </location>
</feature>
<dbReference type="PRINTS" id="PR00509">
    <property type="entry name" value="PGMPMM"/>
</dbReference>
<keyword evidence="9" id="KW-0413">Isomerase</keyword>
<dbReference type="Gene3D" id="3.40.120.10">
    <property type="entry name" value="Alpha-D-Glucose-1,6-Bisphosphate, subunit A, domain 3"/>
    <property type="match status" value="3"/>
</dbReference>